<feature type="domain" description="Beta galactosidase small chain/" evidence="5">
    <location>
        <begin position="128"/>
        <end position="397"/>
    </location>
</feature>
<evidence type="ECO:0000313" key="7">
    <source>
        <dbReference type="Proteomes" id="UP000703822"/>
    </source>
</evidence>
<dbReference type="SMART" id="SM01038">
    <property type="entry name" value="Bgal_small_N"/>
    <property type="match status" value="1"/>
</dbReference>
<dbReference type="AlphaFoldDB" id="A0A943LZ28"/>
<dbReference type="InterPro" id="IPR014718">
    <property type="entry name" value="GH-type_carb-bd"/>
</dbReference>
<dbReference type="Pfam" id="PF16353">
    <property type="entry name" value="LacZ_4"/>
    <property type="match status" value="1"/>
</dbReference>
<organism evidence="6 7">
    <name type="scientific">Streptococcus vestibularis</name>
    <dbReference type="NCBI Taxonomy" id="1343"/>
    <lineage>
        <taxon>Bacteria</taxon>
        <taxon>Bacillati</taxon>
        <taxon>Bacillota</taxon>
        <taxon>Bacilli</taxon>
        <taxon>Lactobacillales</taxon>
        <taxon>Streptococcaceae</taxon>
        <taxon>Streptococcus</taxon>
    </lineage>
</organism>
<name>A0A943LZ28_STRVE</name>
<protein>
    <recommendedName>
        <fullName evidence="2">beta-galactosidase</fullName>
        <ecNumber evidence="2">3.2.1.23</ecNumber>
    </recommendedName>
</protein>
<evidence type="ECO:0000256" key="3">
    <source>
        <dbReference type="ARBA" id="ARBA00022801"/>
    </source>
</evidence>
<dbReference type="GO" id="GO:0005990">
    <property type="term" value="P:lactose catabolic process"/>
    <property type="evidence" value="ECO:0007669"/>
    <property type="project" value="TreeGrafter"/>
</dbReference>
<keyword evidence="4" id="KW-0326">Glycosidase</keyword>
<dbReference type="InterPro" id="IPR050347">
    <property type="entry name" value="Bact_Beta-galactosidase"/>
</dbReference>
<dbReference type="InterPro" id="IPR013783">
    <property type="entry name" value="Ig-like_fold"/>
</dbReference>
<evidence type="ECO:0000313" key="6">
    <source>
        <dbReference type="EMBL" id="MBS6098565.1"/>
    </source>
</evidence>
<dbReference type="Gene3D" id="2.60.40.10">
    <property type="entry name" value="Immunoglobulins"/>
    <property type="match status" value="1"/>
</dbReference>
<gene>
    <name evidence="6" type="ORF">KH901_09065</name>
</gene>
<dbReference type="GO" id="GO:0009341">
    <property type="term" value="C:beta-galactosidase complex"/>
    <property type="evidence" value="ECO:0007669"/>
    <property type="project" value="InterPro"/>
</dbReference>
<evidence type="ECO:0000256" key="1">
    <source>
        <dbReference type="ARBA" id="ARBA00001412"/>
    </source>
</evidence>
<keyword evidence="3" id="KW-0378">Hydrolase</keyword>
<dbReference type="InterPro" id="IPR011013">
    <property type="entry name" value="Gal_mutarotase_sf_dom"/>
</dbReference>
<dbReference type="GO" id="GO:0004565">
    <property type="term" value="F:beta-galactosidase activity"/>
    <property type="evidence" value="ECO:0007669"/>
    <property type="project" value="UniProtKB-EC"/>
</dbReference>
<dbReference type="SUPFAM" id="SSF74650">
    <property type="entry name" value="Galactose mutarotase-like"/>
    <property type="match status" value="1"/>
</dbReference>
<dbReference type="SUPFAM" id="SSF49303">
    <property type="entry name" value="beta-Galactosidase/glucuronidase domain"/>
    <property type="match status" value="1"/>
</dbReference>
<dbReference type="EC" id="3.2.1.23" evidence="2"/>
<evidence type="ECO:0000256" key="4">
    <source>
        <dbReference type="ARBA" id="ARBA00023295"/>
    </source>
</evidence>
<comment type="caution">
    <text evidence="6">The sequence shown here is derived from an EMBL/GenBank/DDBJ whole genome shotgun (WGS) entry which is preliminary data.</text>
</comment>
<proteinExistence type="predicted"/>
<dbReference type="GO" id="GO:0030246">
    <property type="term" value="F:carbohydrate binding"/>
    <property type="evidence" value="ECO:0007669"/>
    <property type="project" value="InterPro"/>
</dbReference>
<dbReference type="PANTHER" id="PTHR46323">
    <property type="entry name" value="BETA-GALACTOSIDASE"/>
    <property type="match status" value="1"/>
</dbReference>
<dbReference type="InterPro" id="IPR032312">
    <property type="entry name" value="LacZ_4"/>
</dbReference>
<evidence type="ECO:0000256" key="2">
    <source>
        <dbReference type="ARBA" id="ARBA00012756"/>
    </source>
</evidence>
<accession>A0A943LZ28</accession>
<dbReference type="Proteomes" id="UP000703822">
    <property type="component" value="Unassembled WGS sequence"/>
</dbReference>
<reference evidence="6" key="1">
    <citation type="submission" date="2021-05" db="EMBL/GenBank/DDBJ databases">
        <title>Infant gut strain persistence is associated with maternal origin, phylogeny, and functional potential including surface adhesion and iron acquisition.</title>
        <authorList>
            <person name="Lou Y.C."/>
        </authorList>
    </citation>
    <scope>NUCLEOTIDE SEQUENCE</scope>
    <source>
        <strain evidence="6">L3_122_031G1_dasL3_122_031G1_maxbin2.maxbin.025s ta_sub</strain>
    </source>
</reference>
<dbReference type="PANTHER" id="PTHR46323:SF2">
    <property type="entry name" value="BETA-GALACTOSIDASE"/>
    <property type="match status" value="1"/>
</dbReference>
<dbReference type="InterPro" id="IPR036156">
    <property type="entry name" value="Beta-gal/glucu_dom_sf"/>
</dbReference>
<evidence type="ECO:0000259" key="5">
    <source>
        <dbReference type="SMART" id="SM01038"/>
    </source>
</evidence>
<dbReference type="Gene3D" id="2.70.98.10">
    <property type="match status" value="1"/>
</dbReference>
<dbReference type="Pfam" id="PF02929">
    <property type="entry name" value="Bgal_small_N"/>
    <property type="match status" value="1"/>
</dbReference>
<feature type="non-terminal residue" evidence="6">
    <location>
        <position position="1"/>
    </location>
</feature>
<sequence length="400" mass="44780">LQTVKHLYSNIKIAVDEKSVTIKNDNVFEDLSAYTFLARVYEDGRKVSESEYHFDVKPGEEATFPVEFAVGSSNAERIYEVACIQKEATEWAPKGYEIVRGQYVAEKISTETPVKSPLNVVEGDFNIGIQGQNFSILLSQNTLVSAKYNGVEFIEKGPKLNFTRAYTDNDRGAGYPFEMAGWKVAGNYSKVTDTQIQIEDDSVKVTYVHDLPGLSDVEVKVTYQVDYKGRIFVTANYDGKAGLPNFPEFGLEFAIGSQFTNLSYYGYGAEESYLDKLSGAYLGRYETSVEKTFAPYLMPQESGNHYGTREFTVSDDNHNGLKFTALNKAFEFSALRNSTEQIENARHQYELQQSDATWIKVLAAQMGVGGDDSWGAPVHDEFLLSSADSYQLSFMIEPLN</sequence>
<comment type="catalytic activity">
    <reaction evidence="1">
        <text>Hydrolysis of terminal non-reducing beta-D-galactose residues in beta-D-galactosides.</text>
        <dbReference type="EC" id="3.2.1.23"/>
    </reaction>
</comment>
<dbReference type="InterPro" id="IPR004199">
    <property type="entry name" value="B-gal_small/dom_5"/>
</dbReference>
<dbReference type="EMBL" id="JAHAGS010000303">
    <property type="protein sequence ID" value="MBS6098565.1"/>
    <property type="molecule type" value="Genomic_DNA"/>
</dbReference>